<keyword evidence="1" id="KW-0472">Membrane</keyword>
<name>X1Q2A7_9ZZZZ</name>
<keyword evidence="1" id="KW-0812">Transmembrane</keyword>
<feature type="non-terminal residue" evidence="2">
    <location>
        <position position="1"/>
    </location>
</feature>
<comment type="caution">
    <text evidence="2">The sequence shown here is derived from an EMBL/GenBank/DDBJ whole genome shotgun (WGS) entry which is preliminary data.</text>
</comment>
<reference evidence="2" key="1">
    <citation type="journal article" date="2014" name="Front. Microbiol.">
        <title>High frequency of phylogenetically diverse reductive dehalogenase-homologous genes in deep subseafloor sedimentary metagenomes.</title>
        <authorList>
            <person name="Kawai M."/>
            <person name="Futagami T."/>
            <person name="Toyoda A."/>
            <person name="Takaki Y."/>
            <person name="Nishi S."/>
            <person name="Hori S."/>
            <person name="Arai W."/>
            <person name="Tsubouchi T."/>
            <person name="Morono Y."/>
            <person name="Uchiyama I."/>
            <person name="Ito T."/>
            <person name="Fujiyama A."/>
            <person name="Inagaki F."/>
            <person name="Takami H."/>
        </authorList>
    </citation>
    <scope>NUCLEOTIDE SEQUENCE</scope>
    <source>
        <strain evidence="2">Expedition CK06-06</strain>
    </source>
</reference>
<sequence>VLEEEEGTYGVEVDGLTGSFEVKKPAVFPLPPVVTVIVIVIVVVAICYWKREEISRRLRRV</sequence>
<dbReference type="AlphaFoldDB" id="X1Q2A7"/>
<proteinExistence type="predicted"/>
<evidence type="ECO:0000313" key="2">
    <source>
        <dbReference type="EMBL" id="GAI45210.1"/>
    </source>
</evidence>
<protein>
    <submittedName>
        <fullName evidence="2">Uncharacterized protein</fullName>
    </submittedName>
</protein>
<evidence type="ECO:0000256" key="1">
    <source>
        <dbReference type="SAM" id="Phobius"/>
    </source>
</evidence>
<dbReference type="EMBL" id="BARV01025541">
    <property type="protein sequence ID" value="GAI45210.1"/>
    <property type="molecule type" value="Genomic_DNA"/>
</dbReference>
<keyword evidence="1" id="KW-1133">Transmembrane helix</keyword>
<organism evidence="2">
    <name type="scientific">marine sediment metagenome</name>
    <dbReference type="NCBI Taxonomy" id="412755"/>
    <lineage>
        <taxon>unclassified sequences</taxon>
        <taxon>metagenomes</taxon>
        <taxon>ecological metagenomes</taxon>
    </lineage>
</organism>
<gene>
    <name evidence="2" type="ORF">S06H3_41446</name>
</gene>
<accession>X1Q2A7</accession>
<feature type="transmembrane region" description="Helical" evidence="1">
    <location>
        <begin position="26"/>
        <end position="49"/>
    </location>
</feature>